<accession>A0ABS5Y557</accession>
<organism evidence="1 2">
    <name type="scientific">Leptothoe kymatousa TAU-MAC 1615</name>
    <dbReference type="NCBI Taxonomy" id="2364775"/>
    <lineage>
        <taxon>Bacteria</taxon>
        <taxon>Bacillati</taxon>
        <taxon>Cyanobacteriota</taxon>
        <taxon>Cyanophyceae</taxon>
        <taxon>Nodosilineales</taxon>
        <taxon>Cymatolegaceae</taxon>
        <taxon>Leptothoe</taxon>
        <taxon>Leptothoe kymatousa</taxon>
    </lineage>
</organism>
<evidence type="ECO:0000313" key="2">
    <source>
        <dbReference type="Proteomes" id="UP001196661"/>
    </source>
</evidence>
<dbReference type="RefSeq" id="WP_215618867.1">
    <property type="nucleotide sequence ID" value="NZ_JADOER010000011.1"/>
</dbReference>
<evidence type="ECO:0000313" key="1">
    <source>
        <dbReference type="EMBL" id="MBT9312968.1"/>
    </source>
</evidence>
<proteinExistence type="predicted"/>
<dbReference type="Proteomes" id="UP001196661">
    <property type="component" value="Unassembled WGS sequence"/>
</dbReference>
<sequence length="100" mass="11160">MDSLCPFYPLRSVIRCIAKTNLTVTPEACSSGLIWDEALFTELAATYLKPSLQPALATGYRSRDEASAVESELADVLVKTYQHILEQRENEQVQLLNSLL</sequence>
<keyword evidence="2" id="KW-1185">Reference proteome</keyword>
<dbReference type="EMBL" id="JADOER010000011">
    <property type="protein sequence ID" value="MBT9312968.1"/>
    <property type="molecule type" value="Genomic_DNA"/>
</dbReference>
<name>A0ABS5Y557_9CYAN</name>
<gene>
    <name evidence="1" type="ORF">IXB28_12175</name>
</gene>
<comment type="caution">
    <text evidence="1">The sequence shown here is derived from an EMBL/GenBank/DDBJ whole genome shotgun (WGS) entry which is preliminary data.</text>
</comment>
<protein>
    <submittedName>
        <fullName evidence="1">Uncharacterized protein</fullName>
    </submittedName>
</protein>
<reference evidence="1 2" key="1">
    <citation type="journal article" date="2021" name="Mar. Drugs">
        <title>Genome Reduction and Secondary Metabolism of the Marine Sponge-Associated Cyanobacterium Leptothoe.</title>
        <authorList>
            <person name="Konstantinou D."/>
            <person name="Popin R.V."/>
            <person name="Fewer D.P."/>
            <person name="Sivonen K."/>
            <person name="Gkelis S."/>
        </authorList>
    </citation>
    <scope>NUCLEOTIDE SEQUENCE [LARGE SCALE GENOMIC DNA]</scope>
    <source>
        <strain evidence="1 2">TAU-MAC 1615</strain>
    </source>
</reference>